<dbReference type="PANTHER" id="PTHR44313:SF1">
    <property type="entry name" value="DNAJ HOMOLOG SUBFAMILY C MEMBER 17"/>
    <property type="match status" value="1"/>
</dbReference>
<dbReference type="AlphaFoldDB" id="A0A3P3XZX0"/>
<dbReference type="GO" id="GO:0005737">
    <property type="term" value="C:cytoplasm"/>
    <property type="evidence" value="ECO:0007669"/>
    <property type="project" value="UniProtKB-SubCell"/>
</dbReference>
<organism evidence="9 10">
    <name type="scientific">Plasmodiophora brassicae</name>
    <name type="common">Clubroot disease agent</name>
    <dbReference type="NCBI Taxonomy" id="37360"/>
    <lineage>
        <taxon>Eukaryota</taxon>
        <taxon>Sar</taxon>
        <taxon>Rhizaria</taxon>
        <taxon>Endomyxa</taxon>
        <taxon>Phytomyxea</taxon>
        <taxon>Plasmodiophorida</taxon>
        <taxon>Plasmodiophoridae</taxon>
        <taxon>Plasmodiophora</taxon>
    </lineage>
</organism>
<comment type="subcellular location">
    <subcellularLocation>
        <location evidence="2">Cytoplasm</location>
    </subcellularLocation>
    <subcellularLocation>
        <location evidence="1">Nucleus</location>
    </subcellularLocation>
</comment>
<dbReference type="PANTHER" id="PTHR44313">
    <property type="entry name" value="DNAJ HOMOLOG SUBFAMILY C MEMBER 17"/>
    <property type="match status" value="1"/>
</dbReference>
<reference evidence="9 10" key="1">
    <citation type="submission" date="2018-03" db="EMBL/GenBank/DDBJ databases">
        <authorList>
            <person name="Fogelqvist J."/>
        </authorList>
    </citation>
    <scope>NUCLEOTIDE SEQUENCE [LARGE SCALE GENOMIC DNA]</scope>
</reference>
<proteinExistence type="predicted"/>
<dbReference type="Proteomes" id="UP000290189">
    <property type="component" value="Unassembled WGS sequence"/>
</dbReference>
<protein>
    <recommendedName>
        <fullName evidence="8">J domain-containing protein</fullName>
    </recommendedName>
</protein>
<dbReference type="PRINTS" id="PR00625">
    <property type="entry name" value="JDOMAIN"/>
</dbReference>
<gene>
    <name evidence="9" type="ORF">PLBR_LOCUS650</name>
</gene>
<accession>A0A3P3XZX0</accession>
<evidence type="ECO:0000256" key="3">
    <source>
        <dbReference type="ARBA" id="ARBA00022490"/>
    </source>
</evidence>
<dbReference type="SMART" id="SM00271">
    <property type="entry name" value="DnaJ"/>
    <property type="match status" value="1"/>
</dbReference>
<evidence type="ECO:0000313" key="10">
    <source>
        <dbReference type="Proteomes" id="UP000290189"/>
    </source>
</evidence>
<dbReference type="GO" id="GO:0005681">
    <property type="term" value="C:spliceosomal complex"/>
    <property type="evidence" value="ECO:0007669"/>
    <property type="project" value="TreeGrafter"/>
</dbReference>
<dbReference type="SUPFAM" id="SSF46565">
    <property type="entry name" value="Chaperone J-domain"/>
    <property type="match status" value="1"/>
</dbReference>
<evidence type="ECO:0000256" key="1">
    <source>
        <dbReference type="ARBA" id="ARBA00004123"/>
    </source>
</evidence>
<evidence type="ECO:0000256" key="7">
    <source>
        <dbReference type="SAM" id="MobiDB-lite"/>
    </source>
</evidence>
<name>A0A3P3XZX0_PLABS</name>
<keyword evidence="6" id="KW-0175">Coiled coil</keyword>
<dbReference type="InterPro" id="IPR036869">
    <property type="entry name" value="J_dom_sf"/>
</dbReference>
<geneLocation type="mitochondrion" evidence="9"/>
<evidence type="ECO:0000256" key="6">
    <source>
        <dbReference type="SAM" id="Coils"/>
    </source>
</evidence>
<evidence type="ECO:0000256" key="4">
    <source>
        <dbReference type="ARBA" id="ARBA00023186"/>
    </source>
</evidence>
<keyword evidence="4" id="KW-0143">Chaperone</keyword>
<dbReference type="InterPro" id="IPR052094">
    <property type="entry name" value="Pre-mRNA-splicing_ERAD"/>
</dbReference>
<dbReference type="Gene3D" id="1.10.287.110">
    <property type="entry name" value="DnaJ domain"/>
    <property type="match status" value="1"/>
</dbReference>
<sequence>MPLPPFRLPIVRWVDPTRPRYYRHRNNIGGRRRMALPSSNFRFELGAVGYFSRLGLEYGAPASSIAKAYRRAALAAHPDHAAADVPDDGRASDVFQELQTARAILSDEDCRAGYERILLLRTLLHQRDDAHAEIDPWLAYSLVKINRKQKRQVRIVTFDFVTRTVSNWNKDVIRKTFHFEQITDVAEIGTTKFQMTVRVAGTDEEREYLYESQTPRTNAAVCRILRGIRNDDLIISRDDRVVPERSYLKGPVAKKKKTAQGPSLRTTWVTRSVMIGASNILVFRDAQFKSLVQCIAHRDLQVPPAPVEGAQAQALTLRWDKTSGPGSKDPAITMRFDTVDKYLTWLEIIRRVVVRAHSATPPRPGDLLLSPIRNAKSDPWSGPEPLRIEYAVHPLPEANGAASSNANDSAVDAVVVAALSDEDSSVSEASSNGHAHGDDDEISSNTDTRSHTNDNTGLERNTNGGIAYQARRVPPSRVKSNDPAPVVRDEAVRGVPPVRIRSEPAVTLTTRPDPNGDENPTLILQLVTVREEINNLRRRLHLLQKHEKELMVERERQSGLAQHRTGFLSDIASKMKSLFSNQSTYL</sequence>
<dbReference type="EMBL" id="OVEO01000001">
    <property type="protein sequence ID" value="SPQ93435.1"/>
    <property type="molecule type" value="Genomic_DNA"/>
</dbReference>
<dbReference type="InterPro" id="IPR001623">
    <property type="entry name" value="DnaJ_domain"/>
</dbReference>
<dbReference type="Pfam" id="PF00226">
    <property type="entry name" value="DnaJ"/>
    <property type="match status" value="1"/>
</dbReference>
<dbReference type="GO" id="GO:0000390">
    <property type="term" value="P:spliceosomal complex disassembly"/>
    <property type="evidence" value="ECO:0007669"/>
    <property type="project" value="TreeGrafter"/>
</dbReference>
<keyword evidence="3" id="KW-0963">Cytoplasm</keyword>
<dbReference type="PROSITE" id="PS50076">
    <property type="entry name" value="DNAJ_2"/>
    <property type="match status" value="1"/>
</dbReference>
<keyword evidence="9" id="KW-0496">Mitochondrion</keyword>
<evidence type="ECO:0000256" key="5">
    <source>
        <dbReference type="ARBA" id="ARBA00023242"/>
    </source>
</evidence>
<feature type="compositionally biased region" description="Polar residues" evidence="7">
    <location>
        <begin position="443"/>
        <end position="464"/>
    </location>
</feature>
<keyword evidence="5" id="KW-0539">Nucleus</keyword>
<evidence type="ECO:0000313" key="9">
    <source>
        <dbReference type="EMBL" id="SPQ93435.1"/>
    </source>
</evidence>
<feature type="domain" description="J" evidence="8">
    <location>
        <begin position="49"/>
        <end position="118"/>
    </location>
</feature>
<evidence type="ECO:0000256" key="2">
    <source>
        <dbReference type="ARBA" id="ARBA00004496"/>
    </source>
</evidence>
<evidence type="ECO:0000259" key="8">
    <source>
        <dbReference type="PROSITE" id="PS50076"/>
    </source>
</evidence>
<feature type="region of interest" description="Disordered" evidence="7">
    <location>
        <begin position="422"/>
        <end position="484"/>
    </location>
</feature>
<feature type="coiled-coil region" evidence="6">
    <location>
        <begin position="526"/>
        <end position="553"/>
    </location>
</feature>